<dbReference type="Pfam" id="PF10099">
    <property type="entry name" value="RskA_C"/>
    <property type="match status" value="1"/>
</dbReference>
<keyword evidence="13" id="KW-1185">Reference proteome</keyword>
<protein>
    <recommendedName>
        <fullName evidence="8">Regulator of SigK</fullName>
    </recommendedName>
    <alternativeName>
        <fullName evidence="7">Sigma-K anti-sigma factor RskA</fullName>
    </alternativeName>
</protein>
<sequence>MSTSFDHDELLSDAAVWVLGALPDEEAARFADHLRGCDACRAEVARLQGVADVLALAAPPAEPSPALKARLMDVVEREAQLLAAAGPEADRPERRERRGWWSRLLARPWILATGAAALLAVGVVTGVLVSDSGPSQSTRPVTAIARAQGASGELVQRGDRAELRFTNMPAPPPGRVYQVWILRGNKPRPDAVFTVDRAGRGSVMLRGDPSGAKAVLITDEPAGGSMTPSVEPYVSVTPA</sequence>
<evidence type="ECO:0000256" key="9">
    <source>
        <dbReference type="SAM" id="Phobius"/>
    </source>
</evidence>
<keyword evidence="5 9" id="KW-1133">Transmembrane helix</keyword>
<accession>A0A9E7C1Y7</accession>
<dbReference type="KEGG" id="sbae:DSM104329_04312"/>
<evidence type="ECO:0000256" key="6">
    <source>
        <dbReference type="ARBA" id="ARBA00023136"/>
    </source>
</evidence>
<evidence type="ECO:0000259" key="10">
    <source>
        <dbReference type="Pfam" id="PF10099"/>
    </source>
</evidence>
<evidence type="ECO:0000256" key="3">
    <source>
        <dbReference type="ARBA" id="ARBA00022475"/>
    </source>
</evidence>
<dbReference type="GO" id="GO:0005886">
    <property type="term" value="C:plasma membrane"/>
    <property type="evidence" value="ECO:0007669"/>
    <property type="project" value="UniProtKB-SubCell"/>
</dbReference>
<feature type="transmembrane region" description="Helical" evidence="9">
    <location>
        <begin position="104"/>
        <end position="129"/>
    </location>
</feature>
<dbReference type="InterPro" id="IPR027383">
    <property type="entry name" value="Znf_put"/>
</dbReference>
<dbReference type="RefSeq" id="WP_259311932.1">
    <property type="nucleotide sequence ID" value="NZ_CP087164.1"/>
</dbReference>
<keyword evidence="6 9" id="KW-0472">Membrane</keyword>
<dbReference type="InterPro" id="IPR018764">
    <property type="entry name" value="RskA_C"/>
</dbReference>
<evidence type="ECO:0000256" key="8">
    <source>
        <dbReference type="ARBA" id="ARBA00030803"/>
    </source>
</evidence>
<feature type="domain" description="Anti-sigma K factor RskA C-terminal" evidence="10">
    <location>
        <begin position="114"/>
        <end position="229"/>
    </location>
</feature>
<evidence type="ECO:0000259" key="11">
    <source>
        <dbReference type="Pfam" id="PF13490"/>
    </source>
</evidence>
<dbReference type="Gene3D" id="1.10.10.1320">
    <property type="entry name" value="Anti-sigma factor, zinc-finger domain"/>
    <property type="match status" value="1"/>
</dbReference>
<reference evidence="12" key="1">
    <citation type="journal article" date="2022" name="Int. J. Syst. Evol. Microbiol.">
        <title>Pseudomonas aegrilactucae sp. nov. and Pseudomonas morbosilactucae sp. nov., pathogens causing bacterial rot of lettuce in Japan.</title>
        <authorList>
            <person name="Sawada H."/>
            <person name="Fujikawa T."/>
            <person name="Satou M."/>
        </authorList>
    </citation>
    <scope>NUCLEOTIDE SEQUENCE</scope>
    <source>
        <strain evidence="12">0166_1</strain>
    </source>
</reference>
<organism evidence="12 13">
    <name type="scientific">Capillimicrobium parvum</name>
    <dbReference type="NCBI Taxonomy" id="2884022"/>
    <lineage>
        <taxon>Bacteria</taxon>
        <taxon>Bacillati</taxon>
        <taxon>Actinomycetota</taxon>
        <taxon>Thermoleophilia</taxon>
        <taxon>Solirubrobacterales</taxon>
        <taxon>Capillimicrobiaceae</taxon>
        <taxon>Capillimicrobium</taxon>
    </lineage>
</organism>
<dbReference type="PANTHER" id="PTHR37461">
    <property type="entry name" value="ANTI-SIGMA-K FACTOR RSKA"/>
    <property type="match status" value="1"/>
</dbReference>
<dbReference type="GO" id="GO:0006417">
    <property type="term" value="P:regulation of translation"/>
    <property type="evidence" value="ECO:0007669"/>
    <property type="project" value="TreeGrafter"/>
</dbReference>
<gene>
    <name evidence="12" type="ORF">DSM104329_04312</name>
</gene>
<evidence type="ECO:0000256" key="5">
    <source>
        <dbReference type="ARBA" id="ARBA00022989"/>
    </source>
</evidence>
<feature type="domain" description="Putative zinc-finger" evidence="11">
    <location>
        <begin position="17"/>
        <end position="41"/>
    </location>
</feature>
<dbReference type="AlphaFoldDB" id="A0A9E7C1Y7"/>
<keyword evidence="4 9" id="KW-0812">Transmembrane</keyword>
<evidence type="ECO:0000313" key="12">
    <source>
        <dbReference type="EMBL" id="UGS37891.1"/>
    </source>
</evidence>
<proteinExistence type="predicted"/>
<evidence type="ECO:0000256" key="4">
    <source>
        <dbReference type="ARBA" id="ARBA00022692"/>
    </source>
</evidence>
<dbReference type="Pfam" id="PF13490">
    <property type="entry name" value="zf-HC2"/>
    <property type="match status" value="1"/>
</dbReference>
<dbReference type="InterPro" id="IPR051474">
    <property type="entry name" value="Anti-sigma-K/W_factor"/>
</dbReference>
<name>A0A9E7C1Y7_9ACTN</name>
<dbReference type="Proteomes" id="UP001162834">
    <property type="component" value="Chromosome"/>
</dbReference>
<dbReference type="PANTHER" id="PTHR37461:SF1">
    <property type="entry name" value="ANTI-SIGMA-K FACTOR RSKA"/>
    <property type="match status" value="1"/>
</dbReference>
<evidence type="ECO:0000256" key="1">
    <source>
        <dbReference type="ARBA" id="ARBA00004167"/>
    </source>
</evidence>
<dbReference type="EMBL" id="CP087164">
    <property type="protein sequence ID" value="UGS37891.1"/>
    <property type="molecule type" value="Genomic_DNA"/>
</dbReference>
<keyword evidence="3" id="KW-1003">Cell membrane</keyword>
<dbReference type="GO" id="GO:0016989">
    <property type="term" value="F:sigma factor antagonist activity"/>
    <property type="evidence" value="ECO:0007669"/>
    <property type="project" value="TreeGrafter"/>
</dbReference>
<evidence type="ECO:0000313" key="13">
    <source>
        <dbReference type="Proteomes" id="UP001162834"/>
    </source>
</evidence>
<comment type="subcellular location">
    <subcellularLocation>
        <location evidence="2">Cell membrane</location>
    </subcellularLocation>
    <subcellularLocation>
        <location evidence="1">Membrane</location>
        <topology evidence="1">Single-pass membrane protein</topology>
    </subcellularLocation>
</comment>
<evidence type="ECO:0000256" key="2">
    <source>
        <dbReference type="ARBA" id="ARBA00004236"/>
    </source>
</evidence>
<evidence type="ECO:0000256" key="7">
    <source>
        <dbReference type="ARBA" id="ARBA00029829"/>
    </source>
</evidence>
<dbReference type="InterPro" id="IPR041916">
    <property type="entry name" value="Anti_sigma_zinc_sf"/>
</dbReference>